<evidence type="ECO:0000313" key="13">
    <source>
        <dbReference type="Proteomes" id="UP001279734"/>
    </source>
</evidence>
<evidence type="ECO:0000313" key="12">
    <source>
        <dbReference type="EMBL" id="GMH08407.1"/>
    </source>
</evidence>
<keyword evidence="13" id="KW-1185">Reference proteome</keyword>
<dbReference type="Gene3D" id="3.30.40.10">
    <property type="entry name" value="Zinc/RING finger domain, C3HC4 (zinc finger)"/>
    <property type="match status" value="1"/>
</dbReference>
<feature type="domain" description="RING-type" evidence="11">
    <location>
        <begin position="53"/>
        <end position="93"/>
    </location>
</feature>
<evidence type="ECO:0000256" key="10">
    <source>
        <dbReference type="SAM" id="SignalP"/>
    </source>
</evidence>
<dbReference type="SMART" id="SM00184">
    <property type="entry name" value="RING"/>
    <property type="match status" value="1"/>
</dbReference>
<evidence type="ECO:0000256" key="3">
    <source>
        <dbReference type="ARBA" id="ARBA00022679"/>
    </source>
</evidence>
<keyword evidence="3" id="KW-0808">Transferase</keyword>
<keyword evidence="6" id="KW-0833">Ubl conjugation pathway</keyword>
<comment type="caution">
    <text evidence="12">The sequence shown here is derived from an EMBL/GenBank/DDBJ whole genome shotgun (WGS) entry which is preliminary data.</text>
</comment>
<dbReference type="AlphaFoldDB" id="A0AAD3SC84"/>
<sequence>MVYISLLWPALSDLGIASMAESTASNQSFISTPLPLAMSSPPAPAGETSEDACSICLEPFTVHDPATVTRCKHDFHLQCILEWSQRSKECPNCWQPLVLNDPASQELLAVVAMERNSNHRHLKGKSSSSAHYYEHDSESGTSHTDGSDFNERIMQHLAAAMNRASYVRGREKQKFSEAGPSQEFVFPSCVRASGTNQLQPSSTEEFHSSHDSSGRSSLTSSISSFIDERPTLLRTPSLGDLFSLTSSRTEGHHRSRTTQRQLLPFGTQRPRLLEPLALSESMKSRLFAASARCKDSIGKCTQGLGEKFIALNKTEEPSKGIQHEMNPCMAGLSKTIEHLNLNSKRNINFCRGFSNTCGASVVSSREKGVQENVEFARRLELDEPLCDAYSIESQQEVSHAQAGNPNVVRIDALELVPKSTVGNSIRLNKSFAHAPDAYKGG</sequence>
<feature type="region of interest" description="Disordered" evidence="9">
    <location>
        <begin position="195"/>
        <end position="221"/>
    </location>
</feature>
<keyword evidence="5 8" id="KW-0863">Zinc-finger</keyword>
<feature type="chain" id="PRO_5042000533" description="RING-type E3 ubiquitin transferase" evidence="10">
    <location>
        <begin position="18"/>
        <end position="441"/>
    </location>
</feature>
<evidence type="ECO:0000256" key="8">
    <source>
        <dbReference type="PROSITE-ProRule" id="PRU00175"/>
    </source>
</evidence>
<evidence type="ECO:0000256" key="6">
    <source>
        <dbReference type="ARBA" id="ARBA00022786"/>
    </source>
</evidence>
<keyword evidence="7" id="KW-0862">Zinc</keyword>
<dbReference type="SUPFAM" id="SSF57850">
    <property type="entry name" value="RING/U-box"/>
    <property type="match status" value="1"/>
</dbReference>
<evidence type="ECO:0000256" key="5">
    <source>
        <dbReference type="ARBA" id="ARBA00022771"/>
    </source>
</evidence>
<comment type="catalytic activity">
    <reaction evidence="1">
        <text>S-ubiquitinyl-[E2 ubiquitin-conjugating enzyme]-L-cysteine + [acceptor protein]-L-lysine = [E2 ubiquitin-conjugating enzyme]-L-cysteine + N(6)-ubiquitinyl-[acceptor protein]-L-lysine.</text>
        <dbReference type="EC" id="2.3.2.27"/>
    </reaction>
</comment>
<evidence type="ECO:0000256" key="4">
    <source>
        <dbReference type="ARBA" id="ARBA00022723"/>
    </source>
</evidence>
<dbReference type="GO" id="GO:0061630">
    <property type="term" value="F:ubiquitin protein ligase activity"/>
    <property type="evidence" value="ECO:0007669"/>
    <property type="project" value="UniProtKB-EC"/>
</dbReference>
<feature type="region of interest" description="Disordered" evidence="9">
    <location>
        <begin position="118"/>
        <end position="148"/>
    </location>
</feature>
<dbReference type="GO" id="GO:0008270">
    <property type="term" value="F:zinc ion binding"/>
    <property type="evidence" value="ECO:0007669"/>
    <property type="project" value="UniProtKB-KW"/>
</dbReference>
<dbReference type="Pfam" id="PF13639">
    <property type="entry name" value="zf-RING_2"/>
    <property type="match status" value="1"/>
</dbReference>
<evidence type="ECO:0000259" key="11">
    <source>
        <dbReference type="PROSITE" id="PS50089"/>
    </source>
</evidence>
<dbReference type="PROSITE" id="PS50089">
    <property type="entry name" value="ZF_RING_2"/>
    <property type="match status" value="1"/>
</dbReference>
<dbReference type="PANTHER" id="PTHR46463:SF16">
    <property type="entry name" value="E3 UBIQUITIN-PROTEIN LIGASE RHF1A"/>
    <property type="match status" value="1"/>
</dbReference>
<evidence type="ECO:0000256" key="9">
    <source>
        <dbReference type="SAM" id="MobiDB-lite"/>
    </source>
</evidence>
<dbReference type="PANTHER" id="PTHR46463">
    <property type="entry name" value="ZINC FINGER, RING/FYVE/PHD-TYPE"/>
    <property type="match status" value="1"/>
</dbReference>
<organism evidence="12 13">
    <name type="scientific">Nepenthes gracilis</name>
    <name type="common">Slender pitcher plant</name>
    <dbReference type="NCBI Taxonomy" id="150966"/>
    <lineage>
        <taxon>Eukaryota</taxon>
        <taxon>Viridiplantae</taxon>
        <taxon>Streptophyta</taxon>
        <taxon>Embryophyta</taxon>
        <taxon>Tracheophyta</taxon>
        <taxon>Spermatophyta</taxon>
        <taxon>Magnoliopsida</taxon>
        <taxon>eudicotyledons</taxon>
        <taxon>Gunneridae</taxon>
        <taxon>Pentapetalae</taxon>
        <taxon>Caryophyllales</taxon>
        <taxon>Nepenthaceae</taxon>
        <taxon>Nepenthes</taxon>
    </lineage>
</organism>
<dbReference type="Proteomes" id="UP001279734">
    <property type="component" value="Unassembled WGS sequence"/>
</dbReference>
<dbReference type="EC" id="2.3.2.27" evidence="2"/>
<dbReference type="InterPro" id="IPR013083">
    <property type="entry name" value="Znf_RING/FYVE/PHD"/>
</dbReference>
<feature type="signal peptide" evidence="10">
    <location>
        <begin position="1"/>
        <end position="17"/>
    </location>
</feature>
<accession>A0AAD3SC84</accession>
<proteinExistence type="predicted"/>
<protein>
    <recommendedName>
        <fullName evidence="2">RING-type E3 ubiquitin transferase</fullName>
        <ecNumber evidence="2">2.3.2.27</ecNumber>
    </recommendedName>
</protein>
<reference evidence="12" key="1">
    <citation type="submission" date="2023-05" db="EMBL/GenBank/DDBJ databases">
        <title>Nepenthes gracilis genome sequencing.</title>
        <authorList>
            <person name="Fukushima K."/>
        </authorList>
    </citation>
    <scope>NUCLEOTIDE SEQUENCE</scope>
    <source>
        <strain evidence="12">SING2019-196</strain>
    </source>
</reference>
<name>A0AAD3SC84_NEPGR</name>
<evidence type="ECO:0000256" key="2">
    <source>
        <dbReference type="ARBA" id="ARBA00012483"/>
    </source>
</evidence>
<feature type="compositionally biased region" description="Basic and acidic residues" evidence="9">
    <location>
        <begin position="204"/>
        <end position="213"/>
    </location>
</feature>
<evidence type="ECO:0000256" key="1">
    <source>
        <dbReference type="ARBA" id="ARBA00000900"/>
    </source>
</evidence>
<dbReference type="InterPro" id="IPR001841">
    <property type="entry name" value="Znf_RING"/>
</dbReference>
<keyword evidence="10" id="KW-0732">Signal</keyword>
<evidence type="ECO:0000256" key="7">
    <source>
        <dbReference type="ARBA" id="ARBA00022833"/>
    </source>
</evidence>
<dbReference type="EMBL" id="BSYO01000008">
    <property type="protein sequence ID" value="GMH08407.1"/>
    <property type="molecule type" value="Genomic_DNA"/>
</dbReference>
<gene>
    <name evidence="12" type="ORF">Nepgr_010247</name>
</gene>
<keyword evidence="4" id="KW-0479">Metal-binding</keyword>